<feature type="transmembrane region" description="Helical" evidence="8">
    <location>
        <begin position="456"/>
        <end position="477"/>
    </location>
</feature>
<keyword evidence="4" id="KW-1003">Cell membrane</keyword>
<dbReference type="Pfam" id="PF06826">
    <property type="entry name" value="Asp-Al_Ex"/>
    <property type="match status" value="2"/>
</dbReference>
<dbReference type="InterPro" id="IPR050144">
    <property type="entry name" value="AAE_transporter"/>
</dbReference>
<evidence type="ECO:0000256" key="5">
    <source>
        <dbReference type="ARBA" id="ARBA00022692"/>
    </source>
</evidence>
<feature type="transmembrane region" description="Helical" evidence="8">
    <location>
        <begin position="167"/>
        <end position="189"/>
    </location>
</feature>
<gene>
    <name evidence="10" type="ORF">GCM10010987_06180</name>
</gene>
<feature type="transmembrane region" description="Helical" evidence="8">
    <location>
        <begin position="511"/>
        <end position="528"/>
    </location>
</feature>
<dbReference type="GO" id="GO:0006813">
    <property type="term" value="P:potassium ion transport"/>
    <property type="evidence" value="ECO:0007669"/>
    <property type="project" value="InterPro"/>
</dbReference>
<feature type="transmembrane region" description="Helical" evidence="8">
    <location>
        <begin position="392"/>
        <end position="410"/>
    </location>
</feature>
<comment type="similarity">
    <text evidence="2">Belongs to the AAE transporter (TC 2.A.81) family.</text>
</comment>
<feature type="domain" description="RCK C-terminal" evidence="9">
    <location>
        <begin position="214"/>
        <end position="294"/>
    </location>
</feature>
<accession>A0AA88B679</accession>
<name>A0AA88B679_9BRAD</name>
<keyword evidence="6 8" id="KW-1133">Transmembrane helix</keyword>
<dbReference type="GO" id="GO:0008324">
    <property type="term" value="F:monoatomic cation transmembrane transporter activity"/>
    <property type="evidence" value="ECO:0007669"/>
    <property type="project" value="InterPro"/>
</dbReference>
<dbReference type="PANTHER" id="PTHR30445">
    <property type="entry name" value="K(+)_H(+) ANTIPORTER SUBUNIT KHTT"/>
    <property type="match status" value="1"/>
</dbReference>
<evidence type="ECO:0000313" key="11">
    <source>
        <dbReference type="Proteomes" id="UP000625079"/>
    </source>
</evidence>
<dbReference type="InterPro" id="IPR006512">
    <property type="entry name" value="YidE_YbjL"/>
</dbReference>
<comment type="caution">
    <text evidence="10">The sequence shown here is derived from an EMBL/GenBank/DDBJ whole genome shotgun (WGS) entry which is preliminary data.</text>
</comment>
<dbReference type="InterPro" id="IPR036721">
    <property type="entry name" value="RCK_C_sf"/>
</dbReference>
<comment type="subcellular location">
    <subcellularLocation>
        <location evidence="1">Cell membrane</location>
        <topology evidence="1">Multi-pass membrane protein</topology>
    </subcellularLocation>
</comment>
<dbReference type="PROSITE" id="PS51202">
    <property type="entry name" value="RCK_C"/>
    <property type="match status" value="1"/>
</dbReference>
<proteinExistence type="inferred from homology"/>
<dbReference type="NCBIfam" id="TIGR01625">
    <property type="entry name" value="YidE_YbjL_dupl"/>
    <property type="match status" value="1"/>
</dbReference>
<reference evidence="10" key="2">
    <citation type="submission" date="2022-12" db="EMBL/GenBank/DDBJ databases">
        <authorList>
            <person name="Sun Q."/>
            <person name="Zhou Y."/>
        </authorList>
    </citation>
    <scope>NUCLEOTIDE SEQUENCE</scope>
    <source>
        <strain evidence="10">CGMCC 1.15034</strain>
    </source>
</reference>
<feature type="transmembrane region" description="Helical" evidence="8">
    <location>
        <begin position="548"/>
        <end position="568"/>
    </location>
</feature>
<protein>
    <submittedName>
        <fullName evidence="10">Transporter</fullName>
    </submittedName>
</protein>
<feature type="transmembrane region" description="Helical" evidence="8">
    <location>
        <begin position="97"/>
        <end position="121"/>
    </location>
</feature>
<dbReference type="EMBL" id="BMHC01000001">
    <property type="protein sequence ID" value="GGI19803.1"/>
    <property type="molecule type" value="Genomic_DNA"/>
</dbReference>
<dbReference type="Gene3D" id="3.30.70.1450">
    <property type="entry name" value="Regulator of K+ conductance, C-terminal domain"/>
    <property type="match status" value="1"/>
</dbReference>
<keyword evidence="7 8" id="KW-0472">Membrane</keyword>
<keyword evidence="3" id="KW-0813">Transport</keyword>
<evidence type="ECO:0000256" key="4">
    <source>
        <dbReference type="ARBA" id="ARBA00022475"/>
    </source>
</evidence>
<dbReference type="PANTHER" id="PTHR30445:SF9">
    <property type="match status" value="1"/>
</dbReference>
<evidence type="ECO:0000256" key="8">
    <source>
        <dbReference type="SAM" id="Phobius"/>
    </source>
</evidence>
<feature type="transmembrane region" description="Helical" evidence="8">
    <location>
        <begin position="483"/>
        <end position="504"/>
    </location>
</feature>
<evidence type="ECO:0000256" key="3">
    <source>
        <dbReference type="ARBA" id="ARBA00022448"/>
    </source>
</evidence>
<evidence type="ECO:0000259" key="9">
    <source>
        <dbReference type="PROSITE" id="PS51202"/>
    </source>
</evidence>
<sequence>MRWGIATMDTVRWIISTAPEIFLLIAVALGTVLGRVKIRGFSIGTTACTLIVAVLIGQLGSFAFPSVLRVILFSLFVFTIGYKSGPEFFASLSLRTLAQVAMALVLGGTGLLIVLTFAFAFGLDPGTASGLAAGALTQSSVIGTASGALAQIGLPKALLEQQEANIAAGYAVTYVLGYILTLIYVPFVAPKLMGVNLKDEAKKLEIELSGGEPPKSENLHYRKFQARAYRVSAAAGRTVKAIEDEIGSRTVIERIVRQGADIEPHLDTILESGDDIVIAGRTAAIVAARPVLGTEIDADEILKAMPGNVVDVLVDNRNLHGRSVQDVADRVGSNARGVFLRALTRMGREVPLSADTRIYVGDVMTLVGTSRNIERAATHVGQILRAGDRTDIAFLAAGIAAGLLAGLISFKVGGIALTLGGGGGALIAGLVCGWLRSRRPTLGAMPPAAQQTLSDLGLGGFIAAIGLGNGHAAWIAIQAHGLLLVGMGLVVTLVPLIVATLFAYHVLRMNPVVTCGALAGAMTVDAAVTGACEVAESQTPVLGVAVPYAVGNVVLTVLGPIIVAATFAG</sequence>
<evidence type="ECO:0000313" key="10">
    <source>
        <dbReference type="EMBL" id="GGI19803.1"/>
    </source>
</evidence>
<dbReference type="SUPFAM" id="SSF116726">
    <property type="entry name" value="TrkA C-terminal domain-like"/>
    <property type="match status" value="2"/>
</dbReference>
<feature type="transmembrane region" description="Helical" evidence="8">
    <location>
        <begin position="66"/>
        <end position="85"/>
    </location>
</feature>
<evidence type="ECO:0000256" key="6">
    <source>
        <dbReference type="ARBA" id="ARBA00022989"/>
    </source>
</evidence>
<dbReference type="AlphaFoldDB" id="A0AA88B679"/>
<dbReference type="GO" id="GO:0005886">
    <property type="term" value="C:plasma membrane"/>
    <property type="evidence" value="ECO:0007669"/>
    <property type="project" value="UniProtKB-SubCell"/>
</dbReference>
<reference evidence="10" key="1">
    <citation type="journal article" date="2014" name="Int. J. Syst. Evol. Microbiol.">
        <title>Complete genome sequence of Corynebacterium casei LMG S-19264T (=DSM 44701T), isolated from a smear-ripened cheese.</title>
        <authorList>
            <consortium name="US DOE Joint Genome Institute (JGI-PGF)"/>
            <person name="Walter F."/>
            <person name="Albersmeier A."/>
            <person name="Kalinowski J."/>
            <person name="Ruckert C."/>
        </authorList>
    </citation>
    <scope>NUCLEOTIDE SEQUENCE</scope>
    <source>
        <strain evidence="10">CGMCC 1.15034</strain>
    </source>
</reference>
<dbReference type="InterPro" id="IPR006037">
    <property type="entry name" value="RCK_C"/>
</dbReference>
<feature type="transmembrane region" description="Helical" evidence="8">
    <location>
        <begin position="416"/>
        <end position="435"/>
    </location>
</feature>
<keyword evidence="5 8" id="KW-0812">Transmembrane</keyword>
<dbReference type="Proteomes" id="UP000625079">
    <property type="component" value="Unassembled WGS sequence"/>
</dbReference>
<organism evidence="10 11">
    <name type="scientific">Bradyrhizobium guangdongense</name>
    <dbReference type="NCBI Taxonomy" id="1325090"/>
    <lineage>
        <taxon>Bacteria</taxon>
        <taxon>Pseudomonadati</taxon>
        <taxon>Pseudomonadota</taxon>
        <taxon>Alphaproteobacteria</taxon>
        <taxon>Hyphomicrobiales</taxon>
        <taxon>Nitrobacteraceae</taxon>
        <taxon>Bradyrhizobium</taxon>
    </lineage>
</organism>
<evidence type="ECO:0000256" key="1">
    <source>
        <dbReference type="ARBA" id="ARBA00004651"/>
    </source>
</evidence>
<feature type="transmembrane region" description="Helical" evidence="8">
    <location>
        <begin position="40"/>
        <end position="60"/>
    </location>
</feature>
<evidence type="ECO:0000256" key="7">
    <source>
        <dbReference type="ARBA" id="ARBA00023136"/>
    </source>
</evidence>
<evidence type="ECO:0000256" key="2">
    <source>
        <dbReference type="ARBA" id="ARBA00009854"/>
    </source>
</evidence>
<feature type="transmembrane region" description="Helical" evidence="8">
    <location>
        <begin position="12"/>
        <end position="33"/>
    </location>
</feature>